<evidence type="ECO:0000313" key="2">
    <source>
        <dbReference type="Proteomes" id="UP000521872"/>
    </source>
</evidence>
<dbReference type="EMBL" id="JAACJL010000046">
    <property type="protein sequence ID" value="KAF4613277.1"/>
    <property type="molecule type" value="Genomic_DNA"/>
</dbReference>
<name>A0A8H4QLD3_9AGAR</name>
<reference evidence="1 2" key="1">
    <citation type="submission" date="2019-12" db="EMBL/GenBank/DDBJ databases">
        <authorList>
            <person name="Floudas D."/>
            <person name="Bentzer J."/>
            <person name="Ahren D."/>
            <person name="Johansson T."/>
            <person name="Persson P."/>
            <person name="Tunlid A."/>
        </authorList>
    </citation>
    <scope>NUCLEOTIDE SEQUENCE [LARGE SCALE GENOMIC DNA]</scope>
    <source>
        <strain evidence="1 2">CBS 102.39</strain>
    </source>
</reference>
<gene>
    <name evidence="1" type="ORF">D9613_011014</name>
</gene>
<evidence type="ECO:0008006" key="3">
    <source>
        <dbReference type="Google" id="ProtNLM"/>
    </source>
</evidence>
<comment type="caution">
    <text evidence="1">The sequence shown here is derived from an EMBL/GenBank/DDBJ whole genome shotgun (WGS) entry which is preliminary data.</text>
</comment>
<sequence length="503" mass="57999">MLGQQSNDSGEWKITALRKKLDASTQRLLEAKQFVAKLQAEDCRIREELNAVSSAVMSLPPEILLEIFLFLCESRPMGDVKLLCSEHPPQFLIGAVCRGWRHIAWGTTSLWRTIAITFLSKKINSQTQLLEEWIKRSGTSLLDVYLDTEFLDEANKHYKYEKRFFQPPRATFAIICAVNDRWRKLHAPRFLALEDYFLFGSVPAPSLQELFLSNPDADYYYEDMETIYWDLRRSLHLKKLEFDMLSTVGLKINWQTITHLEIRMDPFDYLRHVVDCKALESLTIVTRDPDSRDLPRNETNTPFNLPSLARLSIFEQHRTIESILTYLTTPKLKNLSLKPCWDGPDDPVRWLGTVIQFITRSSCSLTEMDVTNIPVTCVFGLMDHIKTITRFSVLSPSHLPQDICDTTVEIFDPSHHPTVLPELEELTLKGEFSCDIDTLLDMIHSRVSPPLPDDGHPPVKKIRKINMLYHNDWFTDEISPEVFELDSLSMSTGTSITMTLWEG</sequence>
<dbReference type="AlphaFoldDB" id="A0A8H4QLD3"/>
<evidence type="ECO:0000313" key="1">
    <source>
        <dbReference type="EMBL" id="KAF4613277.1"/>
    </source>
</evidence>
<protein>
    <recommendedName>
        <fullName evidence="3">F-box domain-containing protein</fullName>
    </recommendedName>
</protein>
<keyword evidence="2" id="KW-1185">Reference proteome</keyword>
<dbReference type="Gene3D" id="1.20.1280.50">
    <property type="match status" value="1"/>
</dbReference>
<organism evidence="1 2">
    <name type="scientific">Agrocybe pediades</name>
    <dbReference type="NCBI Taxonomy" id="84607"/>
    <lineage>
        <taxon>Eukaryota</taxon>
        <taxon>Fungi</taxon>
        <taxon>Dikarya</taxon>
        <taxon>Basidiomycota</taxon>
        <taxon>Agaricomycotina</taxon>
        <taxon>Agaricomycetes</taxon>
        <taxon>Agaricomycetidae</taxon>
        <taxon>Agaricales</taxon>
        <taxon>Agaricineae</taxon>
        <taxon>Strophariaceae</taxon>
        <taxon>Agrocybe</taxon>
    </lineage>
</organism>
<dbReference type="Proteomes" id="UP000521872">
    <property type="component" value="Unassembled WGS sequence"/>
</dbReference>
<accession>A0A8H4QLD3</accession>
<proteinExistence type="predicted"/>